<evidence type="ECO:0000259" key="3">
    <source>
        <dbReference type="Pfam" id="PF01757"/>
    </source>
</evidence>
<evidence type="ECO:0000313" key="5">
    <source>
        <dbReference type="Proteomes" id="UP000293638"/>
    </source>
</evidence>
<dbReference type="PANTHER" id="PTHR23028:SF134">
    <property type="entry name" value="PUTATIVE (AFU_ORTHOLOGUE AFUA_4G08520)-RELATED"/>
    <property type="match status" value="1"/>
</dbReference>
<dbReference type="AlphaFoldDB" id="A0A4Q7NRP8"/>
<feature type="transmembrane region" description="Helical" evidence="2">
    <location>
        <begin position="192"/>
        <end position="215"/>
    </location>
</feature>
<sequence>MRTYANLDGLRGFAALVVVMTHSINTFLPAVSGVGVVQHEWFEPALRQPPLTLLWNGEIAVAVFFVLSGFVLSAKFFQTGSRDAVVSSALRRYVRLVVPVLSAVLVAAALMRAGLMHNQEGARVSGSTGWLAVQWTVQAHLRPALDEGLVGAFTHAAPQFDSSLWTMGYELTGSFIVFGTLLIVGRVRRRGWLYAALLLWFLQDYYAAFIAGVAICDGWHNAPRVRAALERWAPALLGVGLLLGLWPVKTFPGMVLNRLVDLHAPAHVAPLHQLAHELSAVGILIGVLSLGPLSAVLRTRPLQFLGRVSFSLYLLHVLVLGSLSCWLLARLAPDLGYGAAAATSFAVTLLVCFAAAAAFTRYVDDQAIVLSARFARLFTTESPTRPQADAGAQDDLDGLPLPQLAGGAAPSAPAAPGRRSG</sequence>
<gene>
    <name evidence="4" type="ORF">EV189_1504</name>
</gene>
<name>A0A4Q7NRP8_9ACTN</name>
<evidence type="ECO:0000313" key="4">
    <source>
        <dbReference type="EMBL" id="RZS89731.1"/>
    </source>
</evidence>
<feature type="domain" description="Acyltransferase 3" evidence="3">
    <location>
        <begin position="5"/>
        <end position="355"/>
    </location>
</feature>
<feature type="transmembrane region" description="Helical" evidence="2">
    <location>
        <begin position="12"/>
        <end position="33"/>
    </location>
</feature>
<feature type="transmembrane region" description="Helical" evidence="2">
    <location>
        <begin position="167"/>
        <end position="185"/>
    </location>
</feature>
<accession>A0A4Q7NRP8</accession>
<evidence type="ECO:0000256" key="2">
    <source>
        <dbReference type="SAM" id="Phobius"/>
    </source>
</evidence>
<keyword evidence="2" id="KW-0812">Transmembrane</keyword>
<dbReference type="InterPro" id="IPR050879">
    <property type="entry name" value="Acyltransferase_3"/>
</dbReference>
<feature type="transmembrane region" description="Helical" evidence="2">
    <location>
        <begin position="278"/>
        <end position="298"/>
    </location>
</feature>
<dbReference type="Pfam" id="PF01757">
    <property type="entry name" value="Acyl_transf_3"/>
    <property type="match status" value="1"/>
</dbReference>
<protein>
    <submittedName>
        <fullName evidence="4">Peptidoglycan/LPS O-acetylase OafA/YrhL</fullName>
    </submittedName>
</protein>
<feature type="transmembrane region" description="Helical" evidence="2">
    <location>
        <begin position="53"/>
        <end position="72"/>
    </location>
</feature>
<keyword evidence="2" id="KW-0472">Membrane</keyword>
<comment type="caution">
    <text evidence="4">The sequence shown here is derived from an EMBL/GenBank/DDBJ whole genome shotgun (WGS) entry which is preliminary data.</text>
</comment>
<keyword evidence="2" id="KW-1133">Transmembrane helix</keyword>
<dbReference type="PANTHER" id="PTHR23028">
    <property type="entry name" value="ACETYLTRANSFERASE"/>
    <property type="match status" value="1"/>
</dbReference>
<feature type="transmembrane region" description="Helical" evidence="2">
    <location>
        <begin position="93"/>
        <end position="115"/>
    </location>
</feature>
<dbReference type="OrthoDB" id="9796461at2"/>
<dbReference type="GO" id="GO:0016747">
    <property type="term" value="F:acyltransferase activity, transferring groups other than amino-acyl groups"/>
    <property type="evidence" value="ECO:0007669"/>
    <property type="project" value="InterPro"/>
</dbReference>
<feature type="region of interest" description="Disordered" evidence="1">
    <location>
        <begin position="383"/>
        <end position="421"/>
    </location>
</feature>
<dbReference type="Proteomes" id="UP000293638">
    <property type="component" value="Unassembled WGS sequence"/>
</dbReference>
<evidence type="ECO:0000256" key="1">
    <source>
        <dbReference type="SAM" id="MobiDB-lite"/>
    </source>
</evidence>
<feature type="transmembrane region" description="Helical" evidence="2">
    <location>
        <begin position="335"/>
        <end position="359"/>
    </location>
</feature>
<proteinExistence type="predicted"/>
<dbReference type="RefSeq" id="WP_130492294.1">
    <property type="nucleotide sequence ID" value="NZ_SGXD01000002.1"/>
</dbReference>
<feature type="transmembrane region" description="Helical" evidence="2">
    <location>
        <begin position="310"/>
        <end position="329"/>
    </location>
</feature>
<dbReference type="InterPro" id="IPR002656">
    <property type="entry name" value="Acyl_transf_3_dom"/>
</dbReference>
<dbReference type="EMBL" id="SGXD01000002">
    <property type="protein sequence ID" value="RZS89731.1"/>
    <property type="molecule type" value="Genomic_DNA"/>
</dbReference>
<reference evidence="4 5" key="1">
    <citation type="submission" date="2019-02" db="EMBL/GenBank/DDBJ databases">
        <title>Genomic Encyclopedia of Type Strains, Phase IV (KMG-IV): sequencing the most valuable type-strain genomes for metagenomic binning, comparative biology and taxonomic classification.</title>
        <authorList>
            <person name="Goeker M."/>
        </authorList>
    </citation>
    <scope>NUCLEOTIDE SEQUENCE [LARGE SCALE GENOMIC DNA]</scope>
    <source>
        <strain evidence="4 5">DSM 45622</strain>
    </source>
</reference>
<organism evidence="4 5">
    <name type="scientific">Motilibacter rhizosphaerae</name>
    <dbReference type="NCBI Taxonomy" id="598652"/>
    <lineage>
        <taxon>Bacteria</taxon>
        <taxon>Bacillati</taxon>
        <taxon>Actinomycetota</taxon>
        <taxon>Actinomycetes</taxon>
        <taxon>Motilibacterales</taxon>
        <taxon>Motilibacteraceae</taxon>
        <taxon>Motilibacter</taxon>
    </lineage>
</organism>
<feature type="compositionally biased region" description="Low complexity" evidence="1">
    <location>
        <begin position="398"/>
        <end position="421"/>
    </location>
</feature>
<keyword evidence="5" id="KW-1185">Reference proteome</keyword>